<organism evidence="1 2">
    <name type="scientific">Croceitalea dokdonensis DOKDO 023</name>
    <dbReference type="NCBI Taxonomy" id="1300341"/>
    <lineage>
        <taxon>Bacteria</taxon>
        <taxon>Pseudomonadati</taxon>
        <taxon>Bacteroidota</taxon>
        <taxon>Flavobacteriia</taxon>
        <taxon>Flavobacteriales</taxon>
        <taxon>Flavobacteriaceae</taxon>
        <taxon>Croceitalea</taxon>
    </lineage>
</organism>
<dbReference type="EMBL" id="LDJX01000001">
    <property type="protein sequence ID" value="KPM33651.1"/>
    <property type="molecule type" value="Genomic_DNA"/>
</dbReference>
<evidence type="ECO:0000313" key="1">
    <source>
        <dbReference type="EMBL" id="KPM33651.1"/>
    </source>
</evidence>
<dbReference type="STRING" id="1300341.I595_555"/>
<name>A0A0P7ANS8_9FLAO</name>
<sequence>MGLFNNLFSGGNGDDAPNAKIAWTVLENESQLETILRDSKTKTQVIFKHSTTCGISRMALNRFTANFSLAPNLATMYFLDLHAFRKVSNTVAAKFNVIHQSPQLIIIRNGAVVFHTSHGAIPEVNLETYV</sequence>
<protein>
    <recommendedName>
        <fullName evidence="3">General stress protein</fullName>
    </recommendedName>
</protein>
<dbReference type="InterPro" id="IPR022551">
    <property type="entry name" value="BrxC"/>
</dbReference>
<evidence type="ECO:0000313" key="2">
    <source>
        <dbReference type="Proteomes" id="UP000050280"/>
    </source>
</evidence>
<dbReference type="PATRIC" id="fig|1300341.3.peg.549"/>
<gene>
    <name evidence="1" type="ORF">I595_555</name>
</gene>
<dbReference type="RefSeq" id="WP_054557802.1">
    <property type="nucleotide sequence ID" value="NZ_LDJX01000001.1"/>
</dbReference>
<dbReference type="OrthoDB" id="677051at2"/>
<reference evidence="1 2" key="1">
    <citation type="submission" date="2015-09" db="EMBL/GenBank/DDBJ databases">
        <title>Genome sequence of the marine flavobacterium Croceitalea dokdonensis DOKDO 023 that contains proton- and sodium-pumping rhodopsins.</title>
        <authorList>
            <person name="Kwon S.-K."/>
            <person name="Lee H.K."/>
            <person name="Kwak M.-J."/>
            <person name="Kim J.F."/>
        </authorList>
    </citation>
    <scope>NUCLEOTIDE SEQUENCE [LARGE SCALE GENOMIC DNA]</scope>
    <source>
        <strain evidence="1 2">DOKDO 023</strain>
    </source>
</reference>
<dbReference type="Pfam" id="PF11009">
    <property type="entry name" value="BrxC"/>
    <property type="match status" value="1"/>
</dbReference>
<dbReference type="SUPFAM" id="SSF52833">
    <property type="entry name" value="Thioredoxin-like"/>
    <property type="match status" value="1"/>
</dbReference>
<proteinExistence type="predicted"/>
<comment type="caution">
    <text evidence="1">The sequence shown here is derived from an EMBL/GenBank/DDBJ whole genome shotgun (WGS) entry which is preliminary data.</text>
</comment>
<dbReference type="Proteomes" id="UP000050280">
    <property type="component" value="Unassembled WGS sequence"/>
</dbReference>
<evidence type="ECO:0008006" key="3">
    <source>
        <dbReference type="Google" id="ProtNLM"/>
    </source>
</evidence>
<accession>A0A0P7ANS8</accession>
<dbReference type="InterPro" id="IPR036249">
    <property type="entry name" value="Thioredoxin-like_sf"/>
</dbReference>
<dbReference type="Gene3D" id="3.40.30.10">
    <property type="entry name" value="Glutaredoxin"/>
    <property type="match status" value="1"/>
</dbReference>
<dbReference type="NCBIfam" id="TIGR04019">
    <property type="entry name" value="B_thiol_YtxJ"/>
    <property type="match status" value="1"/>
</dbReference>
<keyword evidence="2" id="KW-1185">Reference proteome</keyword>
<dbReference type="AlphaFoldDB" id="A0A0P7ANS8"/>